<dbReference type="EMBL" id="MU805995">
    <property type="protein sequence ID" value="KAJ3842769.1"/>
    <property type="molecule type" value="Genomic_DNA"/>
</dbReference>
<evidence type="ECO:0000313" key="3">
    <source>
        <dbReference type="Proteomes" id="UP001163846"/>
    </source>
</evidence>
<proteinExistence type="predicted"/>
<sequence>MLHCLRATTAYVLGRRTLNYQHAKLNVALLSSRRPIRSRLSTSTACFSTRTTAPPPSDGGDRLLSSEDFIHPEHEKIAMSKGTMFVFAEESDLKEIPMDDSIKDSGTIPPGYSIDFIVSPERIISVLKKMGITTIGQLPEDTYDEMRATINNPSNLSIIPTSVYEFKRQLQAQTDRESEQENTNSSRTAPSPPPPTSDGGEKPLSIEDFIDPEHVKNALSKGTMFVWVDESDRVEEIPMDDRYKDSGIIPPGYSIDFIVSPGTIVSFLKKMGITTIGQLPEDTYNELRAIFNRPSNLSIIPTSICERKRQLESQTDRELEQESN</sequence>
<organism evidence="2 3">
    <name type="scientific">Lentinula raphanica</name>
    <dbReference type="NCBI Taxonomy" id="153919"/>
    <lineage>
        <taxon>Eukaryota</taxon>
        <taxon>Fungi</taxon>
        <taxon>Dikarya</taxon>
        <taxon>Basidiomycota</taxon>
        <taxon>Agaricomycotina</taxon>
        <taxon>Agaricomycetes</taxon>
        <taxon>Agaricomycetidae</taxon>
        <taxon>Agaricales</taxon>
        <taxon>Marasmiineae</taxon>
        <taxon>Omphalotaceae</taxon>
        <taxon>Lentinula</taxon>
    </lineage>
</organism>
<evidence type="ECO:0000256" key="1">
    <source>
        <dbReference type="SAM" id="MobiDB-lite"/>
    </source>
</evidence>
<reference evidence="2" key="1">
    <citation type="submission" date="2022-08" db="EMBL/GenBank/DDBJ databases">
        <authorList>
            <consortium name="DOE Joint Genome Institute"/>
            <person name="Min B."/>
            <person name="Riley R."/>
            <person name="Sierra-Patev S."/>
            <person name="Naranjo-Ortiz M."/>
            <person name="Looney B."/>
            <person name="Konkel Z."/>
            <person name="Slot J.C."/>
            <person name="Sakamoto Y."/>
            <person name="Steenwyk J.L."/>
            <person name="Rokas A."/>
            <person name="Carro J."/>
            <person name="Camarero S."/>
            <person name="Ferreira P."/>
            <person name="Molpeceres G."/>
            <person name="Ruiz-Duenas F.J."/>
            <person name="Serrano A."/>
            <person name="Henrissat B."/>
            <person name="Drula E."/>
            <person name="Hughes K.W."/>
            <person name="Mata J.L."/>
            <person name="Ishikawa N.K."/>
            <person name="Vargas-Isla R."/>
            <person name="Ushijima S."/>
            <person name="Smith C.A."/>
            <person name="Ahrendt S."/>
            <person name="Andreopoulos W."/>
            <person name="He G."/>
            <person name="Labutti K."/>
            <person name="Lipzen A."/>
            <person name="Ng V."/>
            <person name="Sandor L."/>
            <person name="Barry K."/>
            <person name="Martinez A.T."/>
            <person name="Xiao Y."/>
            <person name="Gibbons J.G."/>
            <person name="Terashima K."/>
            <person name="Hibbett D.S."/>
            <person name="Grigoriev I.V."/>
        </authorList>
    </citation>
    <scope>NUCLEOTIDE SEQUENCE</scope>
    <source>
        <strain evidence="2">TFB9207</strain>
    </source>
</reference>
<feature type="region of interest" description="Disordered" evidence="1">
    <location>
        <begin position="169"/>
        <end position="205"/>
    </location>
</feature>
<evidence type="ECO:0000313" key="2">
    <source>
        <dbReference type="EMBL" id="KAJ3842769.1"/>
    </source>
</evidence>
<gene>
    <name evidence="2" type="ORF">F5878DRAFT_721958</name>
</gene>
<dbReference type="AlphaFoldDB" id="A0AA38PH01"/>
<accession>A0AA38PH01</accession>
<name>A0AA38PH01_9AGAR</name>
<keyword evidence="3" id="KW-1185">Reference proteome</keyword>
<comment type="caution">
    <text evidence="2">The sequence shown here is derived from an EMBL/GenBank/DDBJ whole genome shotgun (WGS) entry which is preliminary data.</text>
</comment>
<protein>
    <submittedName>
        <fullName evidence="2">Uncharacterized protein</fullName>
    </submittedName>
</protein>
<dbReference type="Proteomes" id="UP001163846">
    <property type="component" value="Unassembled WGS sequence"/>
</dbReference>